<evidence type="ECO:0000313" key="2">
    <source>
        <dbReference type="EMBL" id="GAX57211.1"/>
    </source>
</evidence>
<accession>A0A250VST2</accession>
<dbReference type="Gene3D" id="1.20.120.450">
    <property type="entry name" value="dinb family like domain"/>
    <property type="match status" value="1"/>
</dbReference>
<dbReference type="Proteomes" id="UP000217446">
    <property type="component" value="Unassembled WGS sequence"/>
</dbReference>
<evidence type="ECO:0000313" key="3">
    <source>
        <dbReference type="Proteomes" id="UP000217446"/>
    </source>
</evidence>
<feature type="domain" description="Mycothiol-dependent maleylpyruvate isomerase metal-binding" evidence="1">
    <location>
        <begin position="13"/>
        <end position="145"/>
    </location>
</feature>
<proteinExistence type="predicted"/>
<dbReference type="GO" id="GO:0046872">
    <property type="term" value="F:metal ion binding"/>
    <property type="evidence" value="ECO:0007669"/>
    <property type="project" value="InterPro"/>
</dbReference>
<dbReference type="STRING" id="1963.AQJ27_36355"/>
<protein>
    <recommendedName>
        <fullName evidence="1">Mycothiol-dependent maleylpyruvate isomerase metal-binding domain-containing protein</fullName>
    </recommendedName>
</protein>
<dbReference type="InterPro" id="IPR034660">
    <property type="entry name" value="DinB/YfiT-like"/>
</dbReference>
<dbReference type="Pfam" id="PF11716">
    <property type="entry name" value="MDMPI_N"/>
    <property type="match status" value="1"/>
</dbReference>
<name>A0A250VST2_STROL</name>
<comment type="caution">
    <text evidence="2">The sequence shown here is derived from an EMBL/GenBank/DDBJ whole genome shotgun (WGS) entry which is preliminary data.</text>
</comment>
<sequence length="260" mass="28811">MTAADHWIGAMHESSQRLWHAVADLPADRLAAASFAEGWTIGQVLSHLGSGAEISTTLVERGLKGDERGPVREELLPVWERWDAMSPVEQRAAWREADERHLALLDSVGPGQRTSLRVPYFAGLLDLASYAGYRLSEQALHAWDVMVALDERAVLTAPDVALLWERIDLVATRFRDADALTRLAPRRVRVELTDPRRTLLLDIDSELHLYPTPPTDPTALLTGPAESALRLVYGRNRPQDPLTATGSISLDDLRALFPGF</sequence>
<gene>
    <name evidence="2" type="ORF">SO3561_08781</name>
</gene>
<dbReference type="RefSeq" id="WP_067378307.1">
    <property type="nucleotide sequence ID" value="NZ_BDQI01000033.1"/>
</dbReference>
<reference evidence="3" key="1">
    <citation type="submission" date="2017-05" db="EMBL/GenBank/DDBJ databases">
        <title>Streptomyces olivochromogenes NBRC 3561 whole genome shotgun sequence.</title>
        <authorList>
            <person name="Dohra H."/>
            <person name="Kodani S."/>
        </authorList>
    </citation>
    <scope>NUCLEOTIDE SEQUENCE [LARGE SCALE GENOMIC DNA]</scope>
    <source>
        <strain evidence="3">NBRC 3561</strain>
    </source>
</reference>
<dbReference type="InterPro" id="IPR017517">
    <property type="entry name" value="Maleyloyr_isom"/>
</dbReference>
<keyword evidence="3" id="KW-1185">Reference proteome</keyword>
<dbReference type="InterPro" id="IPR024344">
    <property type="entry name" value="MDMPI_metal-binding"/>
</dbReference>
<organism evidence="2 3">
    <name type="scientific">Streptomyces olivochromogenes</name>
    <dbReference type="NCBI Taxonomy" id="1963"/>
    <lineage>
        <taxon>Bacteria</taxon>
        <taxon>Bacillati</taxon>
        <taxon>Actinomycetota</taxon>
        <taxon>Actinomycetes</taxon>
        <taxon>Kitasatosporales</taxon>
        <taxon>Streptomycetaceae</taxon>
        <taxon>Streptomyces</taxon>
    </lineage>
</organism>
<dbReference type="AlphaFoldDB" id="A0A250VST2"/>
<dbReference type="SUPFAM" id="SSF109854">
    <property type="entry name" value="DinB/YfiT-like putative metalloenzymes"/>
    <property type="match status" value="1"/>
</dbReference>
<evidence type="ECO:0000259" key="1">
    <source>
        <dbReference type="Pfam" id="PF11716"/>
    </source>
</evidence>
<dbReference type="EMBL" id="BDQI01000033">
    <property type="protein sequence ID" value="GAX57211.1"/>
    <property type="molecule type" value="Genomic_DNA"/>
</dbReference>
<dbReference type="NCBIfam" id="TIGR03083">
    <property type="entry name" value="maleylpyruvate isomerase family mycothiol-dependent enzyme"/>
    <property type="match status" value="1"/>
</dbReference>